<evidence type="ECO:0000313" key="19">
    <source>
        <dbReference type="EMBL" id="EAU77009.3"/>
    </source>
</evidence>
<feature type="compositionally biased region" description="Low complexity" evidence="15">
    <location>
        <begin position="1222"/>
        <end position="1234"/>
    </location>
</feature>
<feature type="compositionally biased region" description="Low complexity" evidence="15">
    <location>
        <begin position="1288"/>
        <end position="1300"/>
    </location>
</feature>
<dbReference type="InterPro" id="IPR028941">
    <property type="entry name" value="WHIM2_dom"/>
</dbReference>
<dbReference type="PROSITE" id="PS50827">
    <property type="entry name" value="DDT"/>
    <property type="match status" value="1"/>
</dbReference>
<evidence type="ECO:0000256" key="12">
    <source>
        <dbReference type="PROSITE-ProRule" id="PRU00146"/>
    </source>
</evidence>
<evidence type="ECO:0000256" key="9">
    <source>
        <dbReference type="ARBA" id="ARBA00023163"/>
    </source>
</evidence>
<proteinExistence type="predicted"/>
<evidence type="ECO:0000256" key="6">
    <source>
        <dbReference type="ARBA" id="ARBA00023015"/>
    </source>
</evidence>
<dbReference type="HOGENOM" id="CLU_002479_0_0_1"/>
<evidence type="ECO:0000256" key="5">
    <source>
        <dbReference type="ARBA" id="ARBA00022833"/>
    </source>
</evidence>
<dbReference type="GO" id="GO:0000785">
    <property type="term" value="C:chromatin"/>
    <property type="evidence" value="ECO:0007669"/>
    <property type="project" value="UniProtKB-ARBA"/>
</dbReference>
<dbReference type="PANTHER" id="PTHR46510:SF1">
    <property type="entry name" value="BROMODOMAIN ADJACENT TO ZINC FINGER DOMAIN PROTEIN 1A"/>
    <property type="match status" value="1"/>
</dbReference>
<evidence type="ECO:0000256" key="13">
    <source>
        <dbReference type="PROSITE-ProRule" id="PRU00475"/>
    </source>
</evidence>
<sequence length="1307" mass="146321">MPLLKRKPLQKVPDQERLKDGDEVFVCETTGELFSDYDDFFNRTMLLSSTVWSCAMTGRSNLTYADALESEKAAKRTLKSFPTALKGPILLIASRTKRTAIHELASDVHGYAKDVFFKGETVYTKAADSETVRKGKIVRVVLGELPSDHQNPSRLLYQIVGSDDETPASYTVRGDAVTRERNCLSREKCKLFLKQHVELGPDQVLCVKKASLEQFVTSKGCTDDKVFYGQTPDFGEGGLKDAGGKKQQSIAKYMQQATPQELEALSKKKLDEKNARAEERERRNALAKERKMTERKLLLSYVAMAQKQYDSIHEDQELMDQRVLPPARPVQTQLGTEHFPSFMFILEFLHQFGDILSIEEKFPGGVTMEQLEQALLSRAVNGPLSDIFQVLLCTLFAALKESHSSEESNLPCATLRVVKWCRKHFGAKLTDLPMDSTTVTELLRLHLVAYGQPNHFGDACFTLIRDHPQLMRTLTTHTVFQLPTAIVLQVLCALVHQLLQLDEVLERVEKVGEARAKFNSNRTAQRQLAKRTASLKQAAQDGMTREMASLMMVGDQPADSAKVEKGRARLQQKLQEELAQIEADASRQLAELQDQYEGLNLSYGLYEVYLGSDRAFRNYWKFESLPGLFVEHDGTFAGCCSERVTPHLPGLVACHPKLRKKYITYAILKCAGNSDGLLDGVLAGRQEQKDSDLCVQLLVRGIALQEKEEARKKNPFLLAKAGENASVAEDTADNKMEIDEPDSSVPPPAAPPTNRELLMCTGNPEDCTVHIASRQTAPGTTWSYYATADELDALIASLNERGLREKSLRKTLEQYRDGIVKRLKKCPIKSLSHRQPSEAAPARAQHRRQCSAEPVPPEAVTNETLEMMFRDQLLDMEGRIHAGCLGELKVNSIEKWRIAILNRSYDAQITGQLQWGVRRRQRLEEMYDKLDAEDSSSEDSGVEETEVADEIDLAKHRARDPGYADLYSAERSENGTDGMALAETSDEIQRTVHSLACALLQVAQSIEPKFLRHPFGPKGRCKDRNTVAMMQFRGQKRLLDWEGSLMRATSYSQLFLHYHILYDALYWSRSIERAVCMVCRRKGDANLTLLCDECNRACHMYCLKPKLKKVPEGDWFCKMCRPSDDAGIVSRKRTQTIEDLDLDSDNDSSAEATNESEDDDEEEKEEGEEEEDELEMESEDSTTSESENGASDEATDTEEAFEEQPKIVLKTPRAKTNKKQEATAAVAAPAAADKQASRGARAAARKQEQESAARKSSRNSTAAKRARLSDGRESSEKKTPAVVERSSRGSSTGRRSTRLSGRGGGET</sequence>
<dbReference type="InterPro" id="IPR001965">
    <property type="entry name" value="Znf_PHD"/>
</dbReference>
<reference evidence="19" key="2">
    <citation type="submission" date="2002-03" db="EMBL/GenBank/DDBJ databases">
        <authorList>
            <consortium name="The Anopheles Genome Sequencing Consortium"/>
        </authorList>
    </citation>
    <scope>NUCLEOTIDE SEQUENCE</scope>
    <source>
        <strain evidence="19">PEST</strain>
    </source>
</reference>
<reference evidence="19" key="4">
    <citation type="journal article" date="2007" name="Genome Biol.">
        <title>Update of the Anopheles gambiae PEST genome assembly.</title>
        <authorList>
            <person name="Sharakhova M.V."/>
            <person name="Hammond M.P."/>
            <person name="Lobo N.F."/>
            <person name="Krzywinski J."/>
            <person name="Unger M.F."/>
            <person name="Hillenmeyer M.E."/>
            <person name="Bruggner R.V."/>
            <person name="Birney E."/>
            <person name="Collins F.H."/>
        </authorList>
    </citation>
    <scope>NUCLEOTIDE SEQUENCE</scope>
    <source>
        <strain evidence="19">PEST</strain>
    </source>
</reference>
<keyword evidence="10 13" id="KW-0539">Nucleus</keyword>
<feature type="domain" description="PHD-type" evidence="16">
    <location>
        <begin position="1073"/>
        <end position="1123"/>
    </location>
</feature>
<dbReference type="SMART" id="SM00249">
    <property type="entry name" value="PHD"/>
    <property type="match status" value="1"/>
</dbReference>
<keyword evidence="9" id="KW-0804">Transcription</keyword>
<dbReference type="InterPro" id="IPR019787">
    <property type="entry name" value="Znf_PHD-finger"/>
</dbReference>
<evidence type="ECO:0000259" key="18">
    <source>
        <dbReference type="PROSITE" id="PS51136"/>
    </source>
</evidence>
<keyword evidence="7 14" id="KW-0175">Coiled coil</keyword>
<dbReference type="FunFam" id="3.30.40.10:FF:000300">
    <property type="entry name" value="Bromodomain adjacent to zinc finger domain protein 1A"/>
    <property type="match status" value="1"/>
</dbReference>
<dbReference type="VEuPathDB" id="VectorBase:AGAP003137"/>
<dbReference type="GO" id="GO:0006338">
    <property type="term" value="P:chromatin remodeling"/>
    <property type="evidence" value="ECO:0007669"/>
    <property type="project" value="InterPro"/>
</dbReference>
<dbReference type="SUPFAM" id="SSF57903">
    <property type="entry name" value="FYVE/PHD zinc finger"/>
    <property type="match status" value="1"/>
</dbReference>
<evidence type="ECO:0000256" key="11">
    <source>
        <dbReference type="ARBA" id="ARBA00068253"/>
    </source>
</evidence>
<evidence type="ECO:0000256" key="2">
    <source>
        <dbReference type="ARBA" id="ARBA00022553"/>
    </source>
</evidence>
<dbReference type="Pfam" id="PF00628">
    <property type="entry name" value="PHD"/>
    <property type="match status" value="1"/>
</dbReference>
<keyword evidence="8" id="KW-0103">Bromodomain</keyword>
<dbReference type="GO" id="GO:0005634">
    <property type="term" value="C:nucleus"/>
    <property type="evidence" value="ECO:0007669"/>
    <property type="project" value="UniProtKB-SubCell"/>
</dbReference>
<gene>
    <name evidence="19" type="ORF">AgaP_AGAP003137</name>
</gene>
<evidence type="ECO:0000256" key="10">
    <source>
        <dbReference type="ARBA" id="ARBA00023242"/>
    </source>
</evidence>
<reference evidence="19" key="1">
    <citation type="journal article" date="2002" name="Science">
        <title>The genome sequence of the malaria mosquito Anopheles gambiae.</title>
        <authorList>
            <person name="Holt R.A."/>
            <person name="Subramanian G.M."/>
            <person name="Halpern A."/>
            <person name="Sutton G.G."/>
            <person name="Charlab R."/>
            <person name="Nusskern D.R."/>
            <person name="Wincker P."/>
            <person name="Clark A.G."/>
            <person name="Ribeiro J.M."/>
            <person name="Wides R."/>
            <person name="Salzberg S.L."/>
            <person name="Loftus B."/>
            <person name="Yandell M."/>
            <person name="Majoros W.H."/>
            <person name="Rusch D.B."/>
            <person name="Lai Z."/>
            <person name="Kraft C.L."/>
            <person name="Abril J.F."/>
            <person name="Anthouard V."/>
            <person name="Arensburger P."/>
            <person name="Atkinson P.W."/>
            <person name="Baden H."/>
            <person name="de Berardinis V."/>
            <person name="Baldwin D."/>
            <person name="Benes V."/>
            <person name="Biedler J."/>
            <person name="Blass C."/>
            <person name="Bolanos R."/>
            <person name="Boscus D."/>
            <person name="Barnstead M."/>
            <person name="Cai S."/>
            <person name="Center A."/>
            <person name="Chaturverdi K."/>
            <person name="Christophides G.K."/>
            <person name="Chrystal M.A."/>
            <person name="Clamp M."/>
            <person name="Cravchik A."/>
            <person name="Curwen V."/>
            <person name="Dana A."/>
            <person name="Delcher A."/>
            <person name="Dew I."/>
            <person name="Evans C.A."/>
            <person name="Flanigan M."/>
            <person name="Grundschober-Freimoser A."/>
            <person name="Friedli L."/>
            <person name="Gu Z."/>
            <person name="Guan P."/>
            <person name="Guigo R."/>
            <person name="Hillenmeyer M.E."/>
            <person name="Hladun S.L."/>
            <person name="Hogan J.R."/>
            <person name="Hong Y.S."/>
            <person name="Hoover J."/>
            <person name="Jaillon O."/>
            <person name="Ke Z."/>
            <person name="Kodira C."/>
            <person name="Kokoza E."/>
            <person name="Koutsos A."/>
            <person name="Letunic I."/>
            <person name="Levitsky A."/>
            <person name="Liang Y."/>
            <person name="Lin J.J."/>
            <person name="Lobo N.F."/>
            <person name="Lopez J.R."/>
            <person name="Malek J.A."/>
            <person name="McIntosh T.C."/>
            <person name="Meister S."/>
            <person name="Miller J."/>
            <person name="Mobarry C."/>
            <person name="Mongin E."/>
            <person name="Murphy S.D."/>
            <person name="O'Brochta D.A."/>
            <person name="Pfannkoch C."/>
            <person name="Qi R."/>
            <person name="Regier M.A."/>
            <person name="Remington K."/>
            <person name="Shao H."/>
            <person name="Sharakhova M.V."/>
            <person name="Sitter C.D."/>
            <person name="Shetty J."/>
            <person name="Smith T.J."/>
            <person name="Strong R."/>
            <person name="Sun J."/>
            <person name="Thomasova D."/>
            <person name="Ton L.Q."/>
            <person name="Topalis P."/>
            <person name="Tu Z."/>
            <person name="Unger M.F."/>
            <person name="Walenz B."/>
            <person name="Wang A."/>
            <person name="Wang J."/>
            <person name="Wang M."/>
            <person name="Wang X."/>
            <person name="Woodford K.J."/>
            <person name="Wortman J.R."/>
            <person name="Wu M."/>
            <person name="Yao A."/>
            <person name="Zdobnov E.M."/>
            <person name="Zhang H."/>
            <person name="Zhao Q."/>
            <person name="Zhao S."/>
            <person name="Zhu S.C."/>
            <person name="Zhimulev I."/>
            <person name="Coluzzi M."/>
            <person name="della Torre A."/>
            <person name="Roth C.W."/>
            <person name="Louis C."/>
            <person name="Kalush F."/>
            <person name="Mural R.J."/>
            <person name="Myers E.W."/>
            <person name="Adams M.D."/>
            <person name="Smith H.O."/>
            <person name="Broder S."/>
            <person name="Gardner M.J."/>
            <person name="Fraser C.M."/>
            <person name="Birney E."/>
            <person name="Bork P."/>
            <person name="Brey P.T."/>
            <person name="Venter J.C."/>
            <person name="Weissenbach J."/>
            <person name="Kafatos F.C."/>
            <person name="Collins F.H."/>
            <person name="Hoffman S.L."/>
        </authorList>
    </citation>
    <scope>NUCLEOTIDE SEQUENCE [LARGE SCALE GENOMIC DNA]</scope>
    <source>
        <strain evidence="19">PEST</strain>
    </source>
</reference>
<evidence type="ECO:0000259" key="17">
    <source>
        <dbReference type="PROSITE" id="PS50827"/>
    </source>
</evidence>
<reference evidence="19" key="3">
    <citation type="journal article" date="2004" name="Trends Parasitol.">
        <title>The Anopheles gambiae genome: an update.</title>
        <authorList>
            <person name="Mongin E."/>
            <person name="Louis C."/>
            <person name="Holt R.A."/>
            <person name="Birney E."/>
            <person name="Collins F.H."/>
        </authorList>
    </citation>
    <scope>NUCLEOTIDE SEQUENCE</scope>
    <source>
        <strain evidence="19">PEST</strain>
    </source>
</reference>
<feature type="region of interest" description="Disordered" evidence="15">
    <location>
        <begin position="830"/>
        <end position="856"/>
    </location>
</feature>
<protein>
    <recommendedName>
        <fullName evidence="11">Bromodomain adjacent to zinc finger domain protein 1A</fullName>
    </recommendedName>
</protein>
<comment type="subcellular location">
    <subcellularLocation>
        <location evidence="1 13">Nucleus</location>
    </subcellularLocation>
</comment>
<keyword evidence="2" id="KW-0597">Phosphoprotein</keyword>
<feature type="coiled-coil region" evidence="14">
    <location>
        <begin position="567"/>
        <end position="602"/>
    </location>
</feature>
<dbReference type="PROSITE" id="PS50016">
    <property type="entry name" value="ZF_PHD_2"/>
    <property type="match status" value="1"/>
</dbReference>
<feature type="compositionally biased region" description="Acidic residues" evidence="15">
    <location>
        <begin position="933"/>
        <end position="950"/>
    </location>
</feature>
<accession>A0NDB7</accession>
<evidence type="ECO:0000256" key="7">
    <source>
        <dbReference type="ARBA" id="ARBA00023054"/>
    </source>
</evidence>
<evidence type="ECO:0000256" key="1">
    <source>
        <dbReference type="ARBA" id="ARBA00004123"/>
    </source>
</evidence>
<dbReference type="Pfam" id="PF10537">
    <property type="entry name" value="WAC_Acf1_DNA_bd"/>
    <property type="match status" value="1"/>
</dbReference>
<reference evidence="19" key="5">
    <citation type="submission" date="2011-05" db="EMBL/GenBank/DDBJ databases">
        <authorList>
            <consortium name="VectorBase"/>
        </authorList>
    </citation>
    <scope>NUCLEOTIDE SEQUENCE</scope>
    <source>
        <strain evidence="19">PEST</strain>
    </source>
</reference>
<dbReference type="PROSITE" id="PS51136">
    <property type="entry name" value="WAC"/>
    <property type="match status" value="1"/>
</dbReference>
<evidence type="ECO:0000256" key="15">
    <source>
        <dbReference type="SAM" id="MobiDB-lite"/>
    </source>
</evidence>
<dbReference type="VEuPathDB" id="VectorBase:AGAMI1_008899"/>
<dbReference type="InterPro" id="IPR047171">
    <property type="entry name" value="BAZ1A"/>
</dbReference>
<organism evidence="19">
    <name type="scientific">Anopheles gambiae</name>
    <name type="common">African malaria mosquito</name>
    <dbReference type="NCBI Taxonomy" id="7165"/>
    <lineage>
        <taxon>Eukaryota</taxon>
        <taxon>Metazoa</taxon>
        <taxon>Ecdysozoa</taxon>
        <taxon>Arthropoda</taxon>
        <taxon>Hexapoda</taxon>
        <taxon>Insecta</taxon>
        <taxon>Pterygota</taxon>
        <taxon>Neoptera</taxon>
        <taxon>Endopterygota</taxon>
        <taxon>Diptera</taxon>
        <taxon>Nematocera</taxon>
        <taxon>Culicoidea</taxon>
        <taxon>Culicidae</taxon>
        <taxon>Anophelinae</taxon>
        <taxon>Anopheles</taxon>
    </lineage>
</organism>
<name>A0NDB7_ANOGA</name>
<evidence type="ECO:0000256" key="14">
    <source>
        <dbReference type="SAM" id="Coils"/>
    </source>
</evidence>
<dbReference type="SMART" id="SM00571">
    <property type="entry name" value="DDT"/>
    <property type="match status" value="1"/>
</dbReference>
<feature type="region of interest" description="Disordered" evidence="15">
    <location>
        <begin position="263"/>
        <end position="288"/>
    </location>
</feature>
<dbReference type="Gene3D" id="3.30.40.10">
    <property type="entry name" value="Zinc/RING finger domain, C3HC4 (zinc finger)"/>
    <property type="match status" value="1"/>
</dbReference>
<evidence type="ECO:0000259" key="16">
    <source>
        <dbReference type="PROSITE" id="PS50016"/>
    </source>
</evidence>
<evidence type="ECO:0000256" key="4">
    <source>
        <dbReference type="ARBA" id="ARBA00022771"/>
    </source>
</evidence>
<feature type="region of interest" description="Disordered" evidence="15">
    <location>
        <begin position="1131"/>
        <end position="1307"/>
    </location>
</feature>
<dbReference type="Pfam" id="PF02791">
    <property type="entry name" value="DDT"/>
    <property type="match status" value="1"/>
</dbReference>
<feature type="region of interest" description="Disordered" evidence="15">
    <location>
        <begin position="929"/>
        <end position="950"/>
    </location>
</feature>
<dbReference type="InterPro" id="IPR011011">
    <property type="entry name" value="Znf_FYVE_PHD"/>
</dbReference>
<feature type="compositionally biased region" description="Acidic residues" evidence="15">
    <location>
        <begin position="1138"/>
        <end position="1182"/>
    </location>
</feature>
<evidence type="ECO:0000256" key="8">
    <source>
        <dbReference type="ARBA" id="ARBA00023117"/>
    </source>
</evidence>
<dbReference type="EMBL" id="AAAB01008879">
    <property type="protein sequence ID" value="EAU77009.3"/>
    <property type="molecule type" value="Genomic_DNA"/>
</dbReference>
<feature type="compositionally biased region" description="Basic and acidic residues" evidence="15">
    <location>
        <begin position="1267"/>
        <end position="1279"/>
    </location>
</feature>
<feature type="compositionally biased region" description="Acidic residues" evidence="15">
    <location>
        <begin position="1193"/>
        <end position="1202"/>
    </location>
</feature>
<keyword evidence="3" id="KW-0479">Metal-binding</keyword>
<dbReference type="InterPro" id="IPR018501">
    <property type="entry name" value="DDT_dom"/>
</dbReference>
<keyword evidence="6" id="KW-0805">Transcription regulation</keyword>
<evidence type="ECO:0000256" key="3">
    <source>
        <dbReference type="ARBA" id="ARBA00022723"/>
    </source>
</evidence>
<dbReference type="PANTHER" id="PTHR46510">
    <property type="entry name" value="BROMODOMAIN ADJACENT TO ZINC FINGER DOMAIN PROTEIN 1A"/>
    <property type="match status" value="1"/>
</dbReference>
<feature type="domain" description="DDT" evidence="17">
    <location>
        <begin position="336"/>
        <end position="401"/>
    </location>
</feature>
<dbReference type="InterPro" id="IPR013136">
    <property type="entry name" value="WSTF_Acf1_Cbp146"/>
</dbReference>
<comment type="caution">
    <text evidence="19">The sequence shown here is derived from an EMBL/GenBank/DDBJ whole genome shotgun (WGS) entry which is preliminary data.</text>
</comment>
<feature type="domain" description="WAC" evidence="18">
    <location>
        <begin position="22"/>
        <end position="134"/>
    </location>
</feature>
<feature type="compositionally biased region" description="Basic and acidic residues" evidence="15">
    <location>
        <begin position="264"/>
        <end position="288"/>
    </location>
</feature>
<keyword evidence="5" id="KW-0862">Zinc</keyword>
<dbReference type="Pfam" id="PF15613">
    <property type="entry name" value="WSD"/>
    <property type="match status" value="1"/>
</dbReference>
<dbReference type="GO" id="GO:0008270">
    <property type="term" value="F:zinc ion binding"/>
    <property type="evidence" value="ECO:0007669"/>
    <property type="project" value="UniProtKB-KW"/>
</dbReference>
<dbReference type="InterPro" id="IPR013083">
    <property type="entry name" value="Znf_RING/FYVE/PHD"/>
</dbReference>
<keyword evidence="4 12" id="KW-0863">Zinc-finger</keyword>